<protein>
    <submittedName>
        <fullName evidence="9">ABC transporter permease</fullName>
    </submittedName>
</protein>
<organism evidence="9 10">
    <name type="scientific">Streptomyces albidochromogenes</name>
    <dbReference type="NCBI Taxonomy" id="329524"/>
    <lineage>
        <taxon>Bacteria</taxon>
        <taxon>Bacillati</taxon>
        <taxon>Actinomycetota</taxon>
        <taxon>Actinomycetes</taxon>
        <taxon>Kitasatosporales</taxon>
        <taxon>Streptomycetaceae</taxon>
        <taxon>Streptomyces</taxon>
    </lineage>
</organism>
<comment type="similarity">
    <text evidence="7">Belongs to the binding-protein-dependent transport system permease family.</text>
</comment>
<comment type="subcellular location">
    <subcellularLocation>
        <location evidence="1 7">Cell membrane</location>
        <topology evidence="1 7">Multi-pass membrane protein</topology>
    </subcellularLocation>
</comment>
<name>A0ABW6FJ65_9ACTN</name>
<dbReference type="InterPro" id="IPR035906">
    <property type="entry name" value="MetI-like_sf"/>
</dbReference>
<evidence type="ECO:0000256" key="1">
    <source>
        <dbReference type="ARBA" id="ARBA00004651"/>
    </source>
</evidence>
<comment type="caution">
    <text evidence="9">The sequence shown here is derived from an EMBL/GenBank/DDBJ whole genome shotgun (WGS) entry which is preliminary data.</text>
</comment>
<dbReference type="Proteomes" id="UP001598448">
    <property type="component" value="Unassembled WGS sequence"/>
</dbReference>
<proteinExistence type="inferred from homology"/>
<keyword evidence="5 7" id="KW-1133">Transmembrane helix</keyword>
<gene>
    <name evidence="9" type="ORF">ACFWJN_10655</name>
</gene>
<evidence type="ECO:0000256" key="6">
    <source>
        <dbReference type="ARBA" id="ARBA00023136"/>
    </source>
</evidence>
<dbReference type="Gene3D" id="1.10.3720.10">
    <property type="entry name" value="MetI-like"/>
    <property type="match status" value="1"/>
</dbReference>
<dbReference type="RefSeq" id="WP_386711976.1">
    <property type="nucleotide sequence ID" value="NZ_JBHXIJ010000054.1"/>
</dbReference>
<feature type="transmembrane region" description="Helical" evidence="7">
    <location>
        <begin position="202"/>
        <end position="223"/>
    </location>
</feature>
<evidence type="ECO:0000256" key="7">
    <source>
        <dbReference type="RuleBase" id="RU363032"/>
    </source>
</evidence>
<evidence type="ECO:0000256" key="4">
    <source>
        <dbReference type="ARBA" id="ARBA00022692"/>
    </source>
</evidence>
<dbReference type="PROSITE" id="PS50928">
    <property type="entry name" value="ABC_TM1"/>
    <property type="match status" value="1"/>
</dbReference>
<feature type="domain" description="ABC transmembrane type-1" evidence="8">
    <location>
        <begin position="76"/>
        <end position="266"/>
    </location>
</feature>
<sequence>MKRPGVRPGYGRMPLAAAPLGSVLLALPLGVAVLGPLFAESPVSGVSAPYATSDARYPLGTDGLGRDVLALLLHGGRSALGMALGAVAIAYLVGGLVGLLAASARRQWVDELLIRPLDVLLPLPTLLVISVIAVGWRGSPQAIALAVAAVNVAPVARLVRGAALDAASSPVTEAMRLQGESRIRVQFDHIARSVITPVAADIGTRITLAVFLVGSANFLGLGLNPTAPDWAVSIARGREGLLLQPWAVLAPAAMLVMFTVGLNLLADRLLGRSRRTREAVR</sequence>
<keyword evidence="4 7" id="KW-0812">Transmembrane</keyword>
<dbReference type="InterPro" id="IPR000515">
    <property type="entry name" value="MetI-like"/>
</dbReference>
<keyword evidence="2 7" id="KW-0813">Transport</keyword>
<reference evidence="9 10" key="1">
    <citation type="submission" date="2024-09" db="EMBL/GenBank/DDBJ databases">
        <title>The Natural Products Discovery Center: Release of the First 8490 Sequenced Strains for Exploring Actinobacteria Biosynthetic Diversity.</title>
        <authorList>
            <person name="Kalkreuter E."/>
            <person name="Kautsar S.A."/>
            <person name="Yang D."/>
            <person name="Bader C.D."/>
            <person name="Teijaro C.N."/>
            <person name="Fluegel L."/>
            <person name="Davis C.M."/>
            <person name="Simpson J.R."/>
            <person name="Lauterbach L."/>
            <person name="Steele A.D."/>
            <person name="Gui C."/>
            <person name="Meng S."/>
            <person name="Li G."/>
            <person name="Viehrig K."/>
            <person name="Ye F."/>
            <person name="Su P."/>
            <person name="Kiefer A.F."/>
            <person name="Nichols A."/>
            <person name="Cepeda A.J."/>
            <person name="Yan W."/>
            <person name="Fan B."/>
            <person name="Jiang Y."/>
            <person name="Adhikari A."/>
            <person name="Zheng C.-J."/>
            <person name="Schuster L."/>
            <person name="Cowan T.M."/>
            <person name="Smanski M.J."/>
            <person name="Chevrette M.G."/>
            <person name="De Carvalho L.P.S."/>
            <person name="Shen B."/>
        </authorList>
    </citation>
    <scope>NUCLEOTIDE SEQUENCE [LARGE SCALE GENOMIC DNA]</scope>
    <source>
        <strain evidence="9 10">NPDC058348</strain>
    </source>
</reference>
<dbReference type="PANTHER" id="PTHR43386">
    <property type="entry name" value="OLIGOPEPTIDE TRANSPORT SYSTEM PERMEASE PROTEIN APPC"/>
    <property type="match status" value="1"/>
</dbReference>
<dbReference type="EMBL" id="JBHXIJ010000054">
    <property type="protein sequence ID" value="MFD5099415.1"/>
    <property type="molecule type" value="Genomic_DNA"/>
</dbReference>
<evidence type="ECO:0000256" key="3">
    <source>
        <dbReference type="ARBA" id="ARBA00022475"/>
    </source>
</evidence>
<keyword evidence="10" id="KW-1185">Reference proteome</keyword>
<accession>A0ABW6FJ65</accession>
<dbReference type="PANTHER" id="PTHR43386:SF25">
    <property type="entry name" value="PEPTIDE ABC TRANSPORTER PERMEASE PROTEIN"/>
    <property type="match status" value="1"/>
</dbReference>
<evidence type="ECO:0000256" key="5">
    <source>
        <dbReference type="ARBA" id="ARBA00022989"/>
    </source>
</evidence>
<evidence type="ECO:0000256" key="2">
    <source>
        <dbReference type="ARBA" id="ARBA00022448"/>
    </source>
</evidence>
<evidence type="ECO:0000313" key="10">
    <source>
        <dbReference type="Proteomes" id="UP001598448"/>
    </source>
</evidence>
<feature type="transmembrane region" description="Helical" evidence="7">
    <location>
        <begin position="79"/>
        <end position="101"/>
    </location>
</feature>
<evidence type="ECO:0000313" key="9">
    <source>
        <dbReference type="EMBL" id="MFD5099415.1"/>
    </source>
</evidence>
<evidence type="ECO:0000259" key="8">
    <source>
        <dbReference type="PROSITE" id="PS50928"/>
    </source>
</evidence>
<keyword evidence="6 7" id="KW-0472">Membrane</keyword>
<dbReference type="Pfam" id="PF00528">
    <property type="entry name" value="BPD_transp_1"/>
    <property type="match status" value="1"/>
</dbReference>
<dbReference type="InterPro" id="IPR050366">
    <property type="entry name" value="BP-dependent_transpt_permease"/>
</dbReference>
<keyword evidence="3" id="KW-1003">Cell membrane</keyword>
<feature type="transmembrane region" description="Helical" evidence="7">
    <location>
        <begin position="243"/>
        <end position="265"/>
    </location>
</feature>
<dbReference type="SUPFAM" id="SSF161098">
    <property type="entry name" value="MetI-like"/>
    <property type="match status" value="1"/>
</dbReference>